<dbReference type="PROSITE" id="PS00041">
    <property type="entry name" value="HTH_ARAC_FAMILY_1"/>
    <property type="match status" value="1"/>
</dbReference>
<evidence type="ECO:0000256" key="3">
    <source>
        <dbReference type="ARBA" id="ARBA00023159"/>
    </source>
</evidence>
<dbReference type="Gene3D" id="2.60.120.10">
    <property type="entry name" value="Jelly Rolls"/>
    <property type="match status" value="1"/>
</dbReference>
<dbReference type="InterPro" id="IPR020449">
    <property type="entry name" value="Tscrpt_reg_AraC-type_HTH"/>
</dbReference>
<dbReference type="RefSeq" id="WP_161745949.1">
    <property type="nucleotide sequence ID" value="NZ_JAAAMV010000024.1"/>
</dbReference>
<sequence>MPRSKNDSARWAHEWAESGVFAALPELEMIGFDRFHEASPLYDHQHARGFEFVYVEHGKLAWEVDDGLYPTHAGQFFHTKPGEWHRAKSNYVEPSSIWWLILVDPGEMPGWLGLDDADRRRIHDALAALPRIVNADMRVREPFLKLRGLIERGSEHDLFLLRHYLLDILLQLLYPPVARQMPLDLREALLRLTADIDAEPERRLSNKELAARIGVSESHFYRLFHDLHGQSPASYVDRLRMNRACGLLRDPGASVTGVALDLGYKTSQHFATVFKKYIGVTPTQWRGKPE</sequence>
<keyword evidence="3" id="KW-0010">Activator</keyword>
<dbReference type="InterPro" id="IPR018060">
    <property type="entry name" value="HTH_AraC"/>
</dbReference>
<dbReference type="Proteomes" id="UP000665561">
    <property type="component" value="Unassembled WGS sequence"/>
</dbReference>
<protein>
    <submittedName>
        <fullName evidence="6">Helix-turn-helix domain-containing protein</fullName>
    </submittedName>
</protein>
<evidence type="ECO:0000313" key="6">
    <source>
        <dbReference type="EMBL" id="NBD26934.1"/>
    </source>
</evidence>
<organism evidence="6 7">
    <name type="scientific">Paenibacillus glycinis</name>
    <dbReference type="NCBI Taxonomy" id="2697035"/>
    <lineage>
        <taxon>Bacteria</taxon>
        <taxon>Bacillati</taxon>
        <taxon>Bacillota</taxon>
        <taxon>Bacilli</taxon>
        <taxon>Bacillales</taxon>
        <taxon>Paenibacillaceae</taxon>
        <taxon>Paenibacillus</taxon>
    </lineage>
</organism>
<accession>A0ABW9XW42</accession>
<comment type="caution">
    <text evidence="6">The sequence shown here is derived from an EMBL/GenBank/DDBJ whole genome shotgun (WGS) entry which is preliminary data.</text>
</comment>
<dbReference type="InterPro" id="IPR013096">
    <property type="entry name" value="Cupin_2"/>
</dbReference>
<keyword evidence="7" id="KW-1185">Reference proteome</keyword>
<dbReference type="InterPro" id="IPR037923">
    <property type="entry name" value="HTH-like"/>
</dbReference>
<dbReference type="InterPro" id="IPR014710">
    <property type="entry name" value="RmlC-like_jellyroll"/>
</dbReference>
<evidence type="ECO:0000313" key="7">
    <source>
        <dbReference type="Proteomes" id="UP000665561"/>
    </source>
</evidence>
<dbReference type="SUPFAM" id="SSF51215">
    <property type="entry name" value="Regulatory protein AraC"/>
    <property type="match status" value="1"/>
</dbReference>
<dbReference type="PANTHER" id="PTHR46796">
    <property type="entry name" value="HTH-TYPE TRANSCRIPTIONAL ACTIVATOR RHAS-RELATED"/>
    <property type="match status" value="1"/>
</dbReference>
<evidence type="ECO:0000256" key="4">
    <source>
        <dbReference type="ARBA" id="ARBA00023163"/>
    </source>
</evidence>
<reference evidence="6 7" key="1">
    <citation type="submission" date="2020-01" db="EMBL/GenBank/DDBJ databases">
        <title>Paenibacillus soybeanensis sp. nov. isolated from the nodules of soybean (Glycine max(L.) Merr).</title>
        <authorList>
            <person name="Wang H."/>
        </authorList>
    </citation>
    <scope>NUCLEOTIDE SEQUENCE [LARGE SCALE GENOMIC DNA]</scope>
    <source>
        <strain evidence="6 7">T1</strain>
    </source>
</reference>
<dbReference type="PRINTS" id="PR00032">
    <property type="entry name" value="HTHARAC"/>
</dbReference>
<dbReference type="PROSITE" id="PS01124">
    <property type="entry name" value="HTH_ARAC_FAMILY_2"/>
    <property type="match status" value="1"/>
</dbReference>
<feature type="domain" description="HTH araC/xylS-type" evidence="5">
    <location>
        <begin position="190"/>
        <end position="288"/>
    </location>
</feature>
<evidence type="ECO:0000256" key="2">
    <source>
        <dbReference type="ARBA" id="ARBA00023125"/>
    </source>
</evidence>
<keyword evidence="1" id="KW-0805">Transcription regulation</keyword>
<dbReference type="EMBL" id="JAAAMV010000024">
    <property type="protein sequence ID" value="NBD26934.1"/>
    <property type="molecule type" value="Genomic_DNA"/>
</dbReference>
<dbReference type="Pfam" id="PF07883">
    <property type="entry name" value="Cupin_2"/>
    <property type="match status" value="1"/>
</dbReference>
<dbReference type="InterPro" id="IPR009057">
    <property type="entry name" value="Homeodomain-like_sf"/>
</dbReference>
<evidence type="ECO:0000256" key="1">
    <source>
        <dbReference type="ARBA" id="ARBA00023015"/>
    </source>
</evidence>
<proteinExistence type="predicted"/>
<keyword evidence="4" id="KW-0804">Transcription</keyword>
<gene>
    <name evidence="6" type="ORF">GT019_23940</name>
</gene>
<dbReference type="Gene3D" id="1.10.10.60">
    <property type="entry name" value="Homeodomain-like"/>
    <property type="match status" value="2"/>
</dbReference>
<dbReference type="Pfam" id="PF12833">
    <property type="entry name" value="HTH_18"/>
    <property type="match status" value="1"/>
</dbReference>
<evidence type="ECO:0000259" key="5">
    <source>
        <dbReference type="PROSITE" id="PS01124"/>
    </source>
</evidence>
<dbReference type="SMART" id="SM00342">
    <property type="entry name" value="HTH_ARAC"/>
    <property type="match status" value="1"/>
</dbReference>
<name>A0ABW9XW42_9BACL</name>
<dbReference type="InterPro" id="IPR050204">
    <property type="entry name" value="AraC_XylS_family_regulators"/>
</dbReference>
<keyword evidence="2" id="KW-0238">DNA-binding</keyword>
<dbReference type="InterPro" id="IPR018062">
    <property type="entry name" value="HTH_AraC-typ_CS"/>
</dbReference>
<dbReference type="SUPFAM" id="SSF46689">
    <property type="entry name" value="Homeodomain-like"/>
    <property type="match status" value="2"/>
</dbReference>